<dbReference type="Gene3D" id="3.90.930.60">
    <property type="match status" value="1"/>
</dbReference>
<gene>
    <name evidence="2" type="ORF">ETSY1_23235</name>
</gene>
<evidence type="ECO:0000313" key="2">
    <source>
        <dbReference type="EMBL" id="ETW97287.1"/>
    </source>
</evidence>
<dbReference type="InterPro" id="IPR003776">
    <property type="entry name" value="YcaO-like_dom"/>
</dbReference>
<name>W4LH52_ENTF1</name>
<keyword evidence="3" id="KW-1185">Reference proteome</keyword>
<dbReference type="PANTHER" id="PTHR37809:SF1">
    <property type="entry name" value="RIBOSOMAL PROTEIN S12 METHYLTHIOTRANSFERASE ACCESSORY FACTOR YCAO"/>
    <property type="match status" value="1"/>
</dbReference>
<reference evidence="2 3" key="1">
    <citation type="journal article" date="2014" name="Nature">
        <title>An environmental bacterial taxon with a large and distinct metabolic repertoire.</title>
        <authorList>
            <person name="Wilson M.C."/>
            <person name="Mori T."/>
            <person name="Ruckert C."/>
            <person name="Uria A.R."/>
            <person name="Helf M.J."/>
            <person name="Takada K."/>
            <person name="Gernert C."/>
            <person name="Steffens U.A."/>
            <person name="Heycke N."/>
            <person name="Schmitt S."/>
            <person name="Rinke C."/>
            <person name="Helfrich E.J."/>
            <person name="Brachmann A.O."/>
            <person name="Gurgui C."/>
            <person name="Wakimoto T."/>
            <person name="Kracht M."/>
            <person name="Crusemann M."/>
            <person name="Hentschel U."/>
            <person name="Abe I."/>
            <person name="Matsunaga S."/>
            <person name="Kalinowski J."/>
            <person name="Takeyama H."/>
            <person name="Piel J."/>
        </authorList>
    </citation>
    <scope>NUCLEOTIDE SEQUENCE [LARGE SCALE GENOMIC DNA]</scope>
    <source>
        <strain evidence="3">TSY1</strain>
    </source>
</reference>
<evidence type="ECO:0000313" key="3">
    <source>
        <dbReference type="Proteomes" id="UP000019141"/>
    </source>
</evidence>
<dbReference type="PANTHER" id="PTHR37809">
    <property type="entry name" value="RIBOSOMAL PROTEIN S12 METHYLTHIOTRANSFERASE ACCESSORY FACTOR YCAO"/>
    <property type="match status" value="1"/>
</dbReference>
<dbReference type="AlphaFoldDB" id="W4LH52"/>
<dbReference type="HOGENOM" id="CLU_556135_0_0_7"/>
<proteinExistence type="predicted"/>
<dbReference type="Proteomes" id="UP000019141">
    <property type="component" value="Unassembled WGS sequence"/>
</dbReference>
<feature type="non-terminal residue" evidence="2">
    <location>
        <position position="491"/>
    </location>
</feature>
<dbReference type="Gene3D" id="3.30.40.250">
    <property type="match status" value="1"/>
</dbReference>
<protein>
    <recommendedName>
        <fullName evidence="1">YcaO domain-containing protein</fullName>
    </recommendedName>
</protein>
<organism evidence="2 3">
    <name type="scientific">Entotheonella factor</name>
    <dbReference type="NCBI Taxonomy" id="1429438"/>
    <lineage>
        <taxon>Bacteria</taxon>
        <taxon>Pseudomonadati</taxon>
        <taxon>Nitrospinota/Tectimicrobiota group</taxon>
        <taxon>Candidatus Tectimicrobiota</taxon>
        <taxon>Candidatus Entotheonellia</taxon>
        <taxon>Candidatus Entotheonellales</taxon>
        <taxon>Candidatus Entotheonellaceae</taxon>
        <taxon>Candidatus Entotheonella</taxon>
    </lineage>
</organism>
<evidence type="ECO:0000259" key="1">
    <source>
        <dbReference type="PROSITE" id="PS51664"/>
    </source>
</evidence>
<feature type="domain" description="YcaO" evidence="1">
    <location>
        <begin position="349"/>
        <end position="491"/>
    </location>
</feature>
<dbReference type="Gene3D" id="3.40.50.720">
    <property type="entry name" value="NAD(P)-binding Rossmann-like Domain"/>
    <property type="match status" value="1"/>
</dbReference>
<comment type="caution">
    <text evidence="2">The sequence shown here is derived from an EMBL/GenBank/DDBJ whole genome shotgun (WGS) entry which is preliminary data.</text>
</comment>
<sequence length="491" mass="54827">MIDETGSQLFQGSSYQHLFLQIDGTRSIMDVINTIGDLGAQAACLMTIDRLLADGYLQEQTSSTPKASYLQPDFNALPERMLSSVEGLELTILSQSAPPELWVEWAETLKISHLTGLVIVDDYLDPRLEAINRTYREQGRSWLLFKPTGHQPLLGPYFIRTERETPCWHCLAARLRLNQPVRYWLQNTPEPQLLPLPIHYDRESVTRVLATATALAQQLLDHQRPSRLWSFDLADGSSVEHAVNHRPQCPACGNPDLFTQKSAARLSLAALAPSPKSRSRDGGYRSRIPEQTVAALAPETSVLTGIVHDVSELPQQPNAGVTTCRSSFFTTPRSKARLEQNDFLKISLGKGISKEQSKASALCESVERHAAQYQGDEPQRLAQASQLDARAVLPSELAPFSTRQYEQFRDSNPMFHIARQAVEPHDPNTPLHWTLGHSLTRDEPVYVPLAYCYASTPFEDERYIRWNSNGCAAGNTLAEAVLQGFLEGSLR</sequence>
<dbReference type="PROSITE" id="PS51664">
    <property type="entry name" value="YCAO"/>
    <property type="match status" value="1"/>
</dbReference>
<dbReference type="Pfam" id="PF02624">
    <property type="entry name" value="YcaO"/>
    <property type="match status" value="1"/>
</dbReference>
<dbReference type="NCBIfam" id="TIGR03882">
    <property type="entry name" value="cyclo_dehyd_2"/>
    <property type="match status" value="1"/>
</dbReference>
<dbReference type="InterPro" id="IPR022291">
    <property type="entry name" value="Bacteriocin_synth_cyclodeHase"/>
</dbReference>
<accession>W4LH52</accession>
<dbReference type="EMBL" id="AZHW01000682">
    <property type="protein sequence ID" value="ETW97287.1"/>
    <property type="molecule type" value="Genomic_DNA"/>
</dbReference>